<feature type="region of interest" description="Disordered" evidence="6">
    <location>
        <begin position="185"/>
        <end position="211"/>
    </location>
</feature>
<name>A0A9W6SX08_AMBMO</name>
<feature type="transmembrane region" description="Helical" evidence="7">
    <location>
        <begin position="32"/>
        <end position="50"/>
    </location>
</feature>
<reference evidence="8" key="1">
    <citation type="submission" date="2023-04" db="EMBL/GenBank/DDBJ databases">
        <title>Ambrosiozyma monospora NBRC 1965.</title>
        <authorList>
            <person name="Ichikawa N."/>
            <person name="Sato H."/>
            <person name="Tonouchi N."/>
        </authorList>
    </citation>
    <scope>NUCLEOTIDE SEQUENCE</scope>
    <source>
        <strain evidence="8">NBRC 1965</strain>
    </source>
</reference>
<dbReference type="Proteomes" id="UP001165063">
    <property type="component" value="Unassembled WGS sequence"/>
</dbReference>
<comment type="caution">
    <text evidence="8">The sequence shown here is derived from an EMBL/GenBank/DDBJ whole genome shotgun (WGS) entry which is preliminary data.</text>
</comment>
<feature type="transmembrane region" description="Helical" evidence="7">
    <location>
        <begin position="146"/>
        <end position="174"/>
    </location>
</feature>
<proteinExistence type="inferred from homology"/>
<dbReference type="InterPro" id="IPR008010">
    <property type="entry name" value="Tatp1"/>
</dbReference>
<evidence type="ECO:0000256" key="4">
    <source>
        <dbReference type="ARBA" id="ARBA00022989"/>
    </source>
</evidence>
<evidence type="ECO:0000313" key="8">
    <source>
        <dbReference type="EMBL" id="GME68002.1"/>
    </source>
</evidence>
<evidence type="ECO:0000256" key="3">
    <source>
        <dbReference type="ARBA" id="ARBA00022692"/>
    </source>
</evidence>
<feature type="compositionally biased region" description="Low complexity" evidence="6">
    <location>
        <begin position="185"/>
        <end position="201"/>
    </location>
</feature>
<evidence type="ECO:0000256" key="5">
    <source>
        <dbReference type="ARBA" id="ARBA00023136"/>
    </source>
</evidence>
<feature type="compositionally biased region" description="Polar residues" evidence="6">
    <location>
        <begin position="202"/>
        <end position="211"/>
    </location>
</feature>
<dbReference type="AlphaFoldDB" id="A0A9W6SX08"/>
<evidence type="ECO:0000256" key="7">
    <source>
        <dbReference type="SAM" id="Phobius"/>
    </source>
</evidence>
<dbReference type="PANTHER" id="PTHR13317:SF4">
    <property type="entry name" value="TRANSMEMBRANE ANTERIOR POSTERIOR TRANSFORMATION PROTEIN 1 HOMOLOG"/>
    <property type="match status" value="1"/>
</dbReference>
<comment type="subcellular location">
    <subcellularLocation>
        <location evidence="1">Membrane</location>
        <topology evidence="1">Multi-pass membrane protein</topology>
    </subcellularLocation>
</comment>
<comment type="similarity">
    <text evidence="2">Belongs to the TAPT1 family.</text>
</comment>
<evidence type="ECO:0000256" key="2">
    <source>
        <dbReference type="ARBA" id="ARBA00008803"/>
    </source>
</evidence>
<gene>
    <name evidence="8" type="ORF">Amon01_000894700</name>
</gene>
<evidence type="ECO:0000313" key="9">
    <source>
        <dbReference type="Proteomes" id="UP001165063"/>
    </source>
</evidence>
<sequence>MFTSGSLLSNSLKPRSWSSTSHLTIWSNFNDWFGFLMGPMFIVIGSEILVDWMKHAYINKFNLIQPTIYRKYMIVLAKDYVNSFRSVFDSQQNFDLEVPDPLSKRTGLSVITIVIVFLKMTVHPWLKYYLYSEGSGSSEENGAGEHFSFVSLVALLVIVVLLLFLRSILSLILLKWSNRILRSQSQPSSASHQPQSQQHPQTTTKPNFNKQPLSDYVPGIPNVTLTDVGSIRKTLYDQDQGEVVPPSLEEVRVKKALKKKSDFLEGVNRFEMHDKRIW</sequence>
<dbReference type="Pfam" id="PF05346">
    <property type="entry name" value="DUF747"/>
    <property type="match status" value="1"/>
</dbReference>
<keyword evidence="9" id="KW-1185">Reference proteome</keyword>
<keyword evidence="5 7" id="KW-0472">Membrane</keyword>
<protein>
    <submittedName>
        <fullName evidence="8">Unnamed protein product</fullName>
    </submittedName>
</protein>
<dbReference type="OrthoDB" id="5376140at2759"/>
<feature type="transmembrane region" description="Helical" evidence="7">
    <location>
        <begin position="107"/>
        <end position="126"/>
    </location>
</feature>
<keyword evidence="4 7" id="KW-1133">Transmembrane helix</keyword>
<keyword evidence="3 7" id="KW-0812">Transmembrane</keyword>
<accession>A0A9W6SX08</accession>
<organism evidence="8 9">
    <name type="scientific">Ambrosiozyma monospora</name>
    <name type="common">Yeast</name>
    <name type="synonym">Endomycopsis monosporus</name>
    <dbReference type="NCBI Taxonomy" id="43982"/>
    <lineage>
        <taxon>Eukaryota</taxon>
        <taxon>Fungi</taxon>
        <taxon>Dikarya</taxon>
        <taxon>Ascomycota</taxon>
        <taxon>Saccharomycotina</taxon>
        <taxon>Pichiomycetes</taxon>
        <taxon>Pichiales</taxon>
        <taxon>Pichiaceae</taxon>
        <taxon>Ambrosiozyma</taxon>
    </lineage>
</organism>
<evidence type="ECO:0000256" key="6">
    <source>
        <dbReference type="SAM" id="MobiDB-lite"/>
    </source>
</evidence>
<dbReference type="EMBL" id="BSXU01009056">
    <property type="protein sequence ID" value="GME68002.1"/>
    <property type="molecule type" value="Genomic_DNA"/>
</dbReference>
<evidence type="ECO:0000256" key="1">
    <source>
        <dbReference type="ARBA" id="ARBA00004141"/>
    </source>
</evidence>
<dbReference type="PANTHER" id="PTHR13317">
    <property type="entry name" value="TRANSMEMBRANE ANTERIOR POSTERIOR TRANSFORMATION PROTEIN 1 HOMOLOG"/>
    <property type="match status" value="1"/>
</dbReference>
<dbReference type="GO" id="GO:0005789">
    <property type="term" value="C:endoplasmic reticulum membrane"/>
    <property type="evidence" value="ECO:0007669"/>
    <property type="project" value="TreeGrafter"/>
</dbReference>